<dbReference type="Pfam" id="PF04940">
    <property type="entry name" value="BLUF"/>
    <property type="match status" value="1"/>
</dbReference>
<dbReference type="Proteomes" id="UP000190827">
    <property type="component" value="Unassembled WGS sequence"/>
</dbReference>
<dbReference type="Gene3D" id="3.30.70.100">
    <property type="match status" value="1"/>
</dbReference>
<evidence type="ECO:0000313" key="3">
    <source>
        <dbReference type="Proteomes" id="UP000190827"/>
    </source>
</evidence>
<name>A0ABY1LGF2_9MICO</name>
<protein>
    <submittedName>
        <fullName evidence="2">Sensors of blue-light using FAD</fullName>
    </submittedName>
</protein>
<gene>
    <name evidence="2" type="ORF">SAMN06295973_0332</name>
</gene>
<dbReference type="InterPro" id="IPR007024">
    <property type="entry name" value="BLUF_domain"/>
</dbReference>
<feature type="domain" description="BLUF" evidence="1">
    <location>
        <begin position="8"/>
        <end position="99"/>
    </location>
</feature>
<evidence type="ECO:0000313" key="2">
    <source>
        <dbReference type="EMBL" id="SKC37878.1"/>
    </source>
</evidence>
<dbReference type="PROSITE" id="PS50925">
    <property type="entry name" value="BLUF"/>
    <property type="match status" value="1"/>
</dbReference>
<dbReference type="SUPFAM" id="SSF54975">
    <property type="entry name" value="Acylphosphatase/BLUF domain-like"/>
    <property type="match status" value="1"/>
</dbReference>
<keyword evidence="3" id="KW-1185">Reference proteome</keyword>
<dbReference type="SMART" id="SM01034">
    <property type="entry name" value="BLUF"/>
    <property type="match status" value="1"/>
</dbReference>
<proteinExistence type="predicted"/>
<sequence length="155" mass="17673">MTQPESAFLSVTYVSTSAAPLTQTALEAILSQSRENNGRSGLTGMLAVRGDDFFQVIEGPSAVVRHVLQRLRDDTRHSELRVLVEEEIDYRRFPDWTMRCENLDDYPADSIPGYRASHENESDARRHRILDLLRWFQHRATRALAERGRSATSPS</sequence>
<dbReference type="RefSeq" id="WP_079704426.1">
    <property type="nucleotide sequence ID" value="NZ_FUZO01000001.1"/>
</dbReference>
<accession>A0ABY1LGF2</accession>
<evidence type="ECO:0000259" key="1">
    <source>
        <dbReference type="PROSITE" id="PS50925"/>
    </source>
</evidence>
<organism evidence="2 3">
    <name type="scientific">Plantibacter cousiniae</name>
    <name type="common">nom. nud.</name>
    <dbReference type="NCBI Taxonomy" id="199709"/>
    <lineage>
        <taxon>Bacteria</taxon>
        <taxon>Bacillati</taxon>
        <taxon>Actinomycetota</taxon>
        <taxon>Actinomycetes</taxon>
        <taxon>Micrococcales</taxon>
        <taxon>Microbacteriaceae</taxon>
        <taxon>Plantibacter</taxon>
    </lineage>
</organism>
<dbReference type="InterPro" id="IPR036046">
    <property type="entry name" value="Acylphosphatase-like_dom_sf"/>
</dbReference>
<dbReference type="EMBL" id="FUZO01000001">
    <property type="protein sequence ID" value="SKC37878.1"/>
    <property type="molecule type" value="Genomic_DNA"/>
</dbReference>
<reference evidence="2 3" key="1">
    <citation type="submission" date="2017-02" db="EMBL/GenBank/DDBJ databases">
        <authorList>
            <person name="Varghese N."/>
            <person name="Submissions S."/>
        </authorList>
    </citation>
    <scope>NUCLEOTIDE SEQUENCE [LARGE SCALE GENOMIC DNA]</scope>
    <source>
        <strain evidence="2 3">VKM Ac-1787</strain>
    </source>
</reference>
<comment type="caution">
    <text evidence="2">The sequence shown here is derived from an EMBL/GenBank/DDBJ whole genome shotgun (WGS) entry which is preliminary data.</text>
</comment>